<dbReference type="GO" id="GO:0003723">
    <property type="term" value="F:RNA binding"/>
    <property type="evidence" value="ECO:0007669"/>
    <property type="project" value="TreeGrafter"/>
</dbReference>
<dbReference type="PANTHER" id="PTHR13384:SF19">
    <property type="entry name" value="G PATCH DOMAIN-CONTAINING PROTEIN 1"/>
    <property type="match status" value="1"/>
</dbReference>
<dbReference type="Pfam" id="PF01585">
    <property type="entry name" value="G-patch"/>
    <property type="match status" value="1"/>
</dbReference>
<evidence type="ECO:0000259" key="2">
    <source>
        <dbReference type="PROSITE" id="PS50174"/>
    </source>
</evidence>
<protein>
    <submittedName>
        <fullName evidence="4">G patch domain-containing protein 1-like</fullName>
    </submittedName>
</protein>
<feature type="compositionally biased region" description="Basic residues" evidence="1">
    <location>
        <begin position="714"/>
        <end position="727"/>
    </location>
</feature>
<accession>A0A8B8A3M5</accession>
<organism evidence="3 4">
    <name type="scientific">Acanthaster planci</name>
    <name type="common">Crown-of-thorns starfish</name>
    <dbReference type="NCBI Taxonomy" id="133434"/>
    <lineage>
        <taxon>Eukaryota</taxon>
        <taxon>Metazoa</taxon>
        <taxon>Echinodermata</taxon>
        <taxon>Eleutherozoa</taxon>
        <taxon>Asterozoa</taxon>
        <taxon>Asteroidea</taxon>
        <taxon>Valvatacea</taxon>
        <taxon>Valvatida</taxon>
        <taxon>Acanthasteridae</taxon>
        <taxon>Acanthaster</taxon>
    </lineage>
</organism>
<feature type="domain" description="G-patch" evidence="2">
    <location>
        <begin position="51"/>
        <end position="71"/>
    </location>
</feature>
<dbReference type="RefSeq" id="XP_022110491.1">
    <property type="nucleotide sequence ID" value="XM_022254799.1"/>
</dbReference>
<feature type="compositionally biased region" description="Basic residues" evidence="1">
    <location>
        <begin position="735"/>
        <end position="761"/>
    </location>
</feature>
<feature type="compositionally biased region" description="Low complexity" evidence="1">
    <location>
        <begin position="683"/>
        <end position="693"/>
    </location>
</feature>
<feature type="compositionally biased region" description="Basic and acidic residues" evidence="1">
    <location>
        <begin position="602"/>
        <end position="621"/>
    </location>
</feature>
<feature type="region of interest" description="Disordered" evidence="1">
    <location>
        <begin position="1"/>
        <end position="47"/>
    </location>
</feature>
<evidence type="ECO:0000313" key="4">
    <source>
        <dbReference type="RefSeq" id="XP_022110491.1"/>
    </source>
</evidence>
<dbReference type="Proteomes" id="UP000694845">
    <property type="component" value="Unplaced"/>
</dbReference>
<feature type="compositionally biased region" description="Basic and acidic residues" evidence="1">
    <location>
        <begin position="703"/>
        <end position="713"/>
    </location>
</feature>
<evidence type="ECO:0000313" key="3">
    <source>
        <dbReference type="Proteomes" id="UP000694845"/>
    </source>
</evidence>
<dbReference type="KEGG" id="aplc:110990027"/>
<feature type="compositionally biased region" description="Polar residues" evidence="1">
    <location>
        <begin position="641"/>
        <end position="660"/>
    </location>
</feature>
<keyword evidence="3" id="KW-1185">Reference proteome</keyword>
<reference evidence="4" key="1">
    <citation type="submission" date="2025-08" db="UniProtKB">
        <authorList>
            <consortium name="RefSeq"/>
        </authorList>
    </citation>
    <scope>IDENTIFICATION</scope>
</reference>
<feature type="non-terminal residue" evidence="4">
    <location>
        <position position="1"/>
    </location>
</feature>
<dbReference type="PANTHER" id="PTHR13384">
    <property type="entry name" value="G PATCH DOMAIN-CONTAINING PROTEIN 1"/>
    <property type="match status" value="1"/>
</dbReference>
<feature type="region of interest" description="Disordered" evidence="1">
    <location>
        <begin position="304"/>
        <end position="334"/>
    </location>
</feature>
<dbReference type="InterPro" id="IPR000467">
    <property type="entry name" value="G_patch_dom"/>
</dbReference>
<feature type="compositionally biased region" description="Low complexity" evidence="1">
    <location>
        <begin position="776"/>
        <end position="794"/>
    </location>
</feature>
<dbReference type="GeneID" id="110990027"/>
<feature type="region of interest" description="Disordered" evidence="1">
    <location>
        <begin position="500"/>
        <end position="794"/>
    </location>
</feature>
<evidence type="ECO:0000256" key="1">
    <source>
        <dbReference type="SAM" id="MobiDB-lite"/>
    </source>
</evidence>
<dbReference type="OrthoDB" id="20507at2759"/>
<proteinExistence type="predicted"/>
<dbReference type="OMA" id="DQQKPDT"/>
<gene>
    <name evidence="4" type="primary">LOC110990027</name>
</gene>
<feature type="compositionally biased region" description="Basic and acidic residues" evidence="1">
    <location>
        <begin position="514"/>
        <end position="533"/>
    </location>
</feature>
<dbReference type="GO" id="GO:0005634">
    <property type="term" value="C:nucleus"/>
    <property type="evidence" value="ECO:0007669"/>
    <property type="project" value="TreeGrafter"/>
</dbReference>
<dbReference type="PROSITE" id="PS50174">
    <property type="entry name" value="G_PATCH"/>
    <property type="match status" value="1"/>
</dbReference>
<feature type="compositionally biased region" description="Acidic residues" evidence="1">
    <location>
        <begin position="587"/>
        <end position="599"/>
    </location>
</feature>
<name>A0A8B8A3M5_ACAPL</name>
<feature type="region of interest" description="Disordered" evidence="1">
    <location>
        <begin position="65"/>
        <end position="96"/>
    </location>
</feature>
<sequence length="794" mass="85431">DLGDFGIAPRKVVTTDKFAGEGKPPKRPAASAGPSVIPGDHPLQDLIVPNNESIGARLLRKMGWREGQGVGPKVRRRKRASAPSGPEGKVSMSVDDDEDGEFYKDFLFAPADVEEITLLAKDDHRGIGYRGLDPALAGMGQHFSLFKEQPAYSRSGRRGMSGKAFGVGAFETTDDDIYAVDSMANYDRVLGGEEPGGGTYGWTAPKSHGKGNKGVLDNFKSSAQARPPNKVFPPPVLPKGFRPFHIFESSSSKENRPPQASAATDFKSSRFLLSATQRGALLGEEQLPGPSYVFDFLSPEDRQKLKSGAVSSPDETAPDRTRHAPSPALATPTAIDPRRLQALGSGFKLFARDAAKQQRYEEYLARRKSGKDLDAAPPACDLTEWERQREAEEFVRAASLYQPLTGLMATRFVAAKHKDDEDTVDVPAEEGGDKSQQAQAAEMKMFGKLTRDSLEWHPDSLLCKRFNVPNPYPGSSVIGLPTVKKDKFSVFNFLSMAQPASEVTAPSTSTPAETGRDGGQEPKDKPSRWDRRPALLANVGASPDIEGRASTGQAPVERGNPDEADPETRPPMDLFKAIFADSSSSSSDEDDVEGAEEGVTEGAKETPSRQEQRQEDVDPGRPSHPSGTSAADCGHPLGMPTASNTTNSPQITARNGSGVQTPPVDSGSDSEEMYGPSLPPPSSASVKAVPYSAGVRGQAPAGSRKDPRGDGRHSRSHRKEKRRKKQGSRSGSNKDKKKSKKKKKTKKKKSETGHRGHHRSSSRSDHRGRDLSPSNSDYDASGSSGLSSSSEDSC</sequence>
<dbReference type="AlphaFoldDB" id="A0A8B8A3M5"/>
<dbReference type="Pfam" id="PF26093">
    <property type="entry name" value="HTH_TGH"/>
    <property type="match status" value="1"/>
</dbReference>